<reference evidence="1" key="1">
    <citation type="journal article" date="2021" name="Proc. Natl. Acad. Sci. U.S.A.">
        <title>A Catalog of Tens of Thousands of Viruses from Human Metagenomes Reveals Hidden Associations with Chronic Diseases.</title>
        <authorList>
            <person name="Tisza M.J."/>
            <person name="Buck C.B."/>
        </authorList>
    </citation>
    <scope>NUCLEOTIDE SEQUENCE</scope>
    <source>
        <strain evidence="1">CtnR15</strain>
    </source>
</reference>
<organism evidence="1">
    <name type="scientific">Siphoviridae sp. ctnR15</name>
    <dbReference type="NCBI Taxonomy" id="2827938"/>
    <lineage>
        <taxon>Viruses</taxon>
        <taxon>Duplodnaviria</taxon>
        <taxon>Heunggongvirae</taxon>
        <taxon>Uroviricota</taxon>
        <taxon>Caudoviricetes</taxon>
    </lineage>
</organism>
<sequence>MILCGAEGCTTTRIEALNTGAPLIREDVQPCKVLRVDGDHEAYAESKLLEAAAALQQTALILGSPHIRCWFDEALLARTQSDMLQIQDAVLAKLRRLNTHALECLQAPEERGERGGAE</sequence>
<evidence type="ECO:0000313" key="1">
    <source>
        <dbReference type="EMBL" id="DAF57158.1"/>
    </source>
</evidence>
<proteinExistence type="predicted"/>
<accession>A0A8S5T1P7</accession>
<dbReference type="EMBL" id="BK032729">
    <property type="protein sequence ID" value="DAF57158.1"/>
    <property type="molecule type" value="Genomic_DNA"/>
</dbReference>
<protein>
    <submittedName>
        <fullName evidence="1">Uncharacterized protein</fullName>
    </submittedName>
</protein>
<name>A0A8S5T1P7_9CAUD</name>